<reference evidence="3" key="1">
    <citation type="submission" date="2023-05" db="EMBL/GenBank/DDBJ databases">
        <title>High-quality long-read genome of Scophthalmus maximus.</title>
        <authorList>
            <person name="Lien S."/>
            <person name="Martinez P."/>
        </authorList>
    </citation>
    <scope>NUCLEOTIDE SEQUENCE [LARGE SCALE GENOMIC DNA]</scope>
</reference>
<organism evidence="3 4">
    <name type="scientific">Scophthalmus maximus</name>
    <name type="common">Turbot</name>
    <name type="synonym">Psetta maxima</name>
    <dbReference type="NCBI Taxonomy" id="52904"/>
    <lineage>
        <taxon>Eukaryota</taxon>
        <taxon>Metazoa</taxon>
        <taxon>Chordata</taxon>
        <taxon>Craniata</taxon>
        <taxon>Vertebrata</taxon>
        <taxon>Euteleostomi</taxon>
        <taxon>Actinopterygii</taxon>
        <taxon>Neopterygii</taxon>
        <taxon>Teleostei</taxon>
        <taxon>Neoteleostei</taxon>
        <taxon>Acanthomorphata</taxon>
        <taxon>Carangaria</taxon>
        <taxon>Pleuronectiformes</taxon>
        <taxon>Pleuronectoidei</taxon>
        <taxon>Scophthalmidae</taxon>
        <taxon>Scophthalmus</taxon>
    </lineage>
</organism>
<dbReference type="SUPFAM" id="SSF140576">
    <property type="entry name" value="HIV integrase-binding domain"/>
    <property type="match status" value="1"/>
</dbReference>
<feature type="compositionally biased region" description="Basic and acidic residues" evidence="1">
    <location>
        <begin position="20"/>
        <end position="66"/>
    </location>
</feature>
<feature type="compositionally biased region" description="Basic and acidic residues" evidence="1">
    <location>
        <begin position="223"/>
        <end position="244"/>
    </location>
</feature>
<dbReference type="Pfam" id="PF11467">
    <property type="entry name" value="LEDGF"/>
    <property type="match status" value="1"/>
</dbReference>
<dbReference type="AlphaFoldDB" id="A0A8D3A109"/>
<feature type="region of interest" description="Disordered" evidence="1">
    <location>
        <begin position="223"/>
        <end position="284"/>
    </location>
</feature>
<protein>
    <recommendedName>
        <fullName evidence="2">Lens epithelium-derived growth factor integrase-binding domain-containing protein</fullName>
    </recommendedName>
</protein>
<reference evidence="3" key="2">
    <citation type="submission" date="2025-08" db="UniProtKB">
        <authorList>
            <consortium name="Ensembl"/>
        </authorList>
    </citation>
    <scope>IDENTIFICATION</scope>
</reference>
<dbReference type="Proteomes" id="UP000694558">
    <property type="component" value="Chromosome 8"/>
</dbReference>
<evidence type="ECO:0000256" key="1">
    <source>
        <dbReference type="SAM" id="MobiDB-lite"/>
    </source>
</evidence>
<evidence type="ECO:0000313" key="4">
    <source>
        <dbReference type="Proteomes" id="UP000694558"/>
    </source>
</evidence>
<proteinExistence type="predicted"/>
<dbReference type="GeneTree" id="ENSGT00940000153942"/>
<feature type="domain" description="Lens epithelium-derived growth factor integrase-binding" evidence="2">
    <location>
        <begin position="126"/>
        <end position="224"/>
    </location>
</feature>
<feature type="compositionally biased region" description="Basic and acidic residues" evidence="1">
    <location>
        <begin position="86"/>
        <end position="123"/>
    </location>
</feature>
<name>A0A8D3A109_SCOMX</name>
<dbReference type="InterPro" id="IPR021567">
    <property type="entry name" value="LEDGF_IBD"/>
</dbReference>
<dbReference type="Gene3D" id="1.20.930.10">
    <property type="entry name" value="Conserved domain common to transcription factors TFIIS, elongin A, CRSP70"/>
    <property type="match status" value="1"/>
</dbReference>
<dbReference type="Ensembl" id="ENSSMAT00000010957.2">
    <property type="protein sequence ID" value="ENSSMAP00000010815.2"/>
    <property type="gene ID" value="ENSSMAG00000006676.2"/>
</dbReference>
<sequence length="284" mass="32095">MLLLQQHEQQGSGSEMDAAEAERKRKRAPEDKSKSGEEEKRKKREDGKGQDAEVKEPEAKKKKEDGSSVSDDEEKNKGRKKQQSSEMDKDARRRKADEAREPNKDDGKKNEERAGVKKKEMSTDLRLQRLHGEIKISLKIDNPDVKKCLEALDEIGALQVTTQHLQKHSELIATLKKIRRFKASQDIMDKATMLYNKFKSMFLVGEGDCVLSQVLNKSIAEQRQHEEAKKGALKRVEQAKENNSDKMTNGNAGPEEKKQETEKALEDSSAGENHSAPKALEEST</sequence>
<accession>A0A8D3A109</accession>
<feature type="compositionally biased region" description="Polar residues" evidence="1">
    <location>
        <begin position="1"/>
        <end position="13"/>
    </location>
</feature>
<gene>
    <name evidence="3" type="primary">psip1a</name>
</gene>
<evidence type="ECO:0000313" key="3">
    <source>
        <dbReference type="Ensembl" id="ENSSMAP00000010815.2"/>
    </source>
</evidence>
<evidence type="ECO:0000259" key="2">
    <source>
        <dbReference type="Pfam" id="PF11467"/>
    </source>
</evidence>
<dbReference type="InterPro" id="IPR035441">
    <property type="entry name" value="TFIIS/LEDGF_dom_sf"/>
</dbReference>
<feature type="compositionally biased region" description="Basic and acidic residues" evidence="1">
    <location>
        <begin position="254"/>
        <end position="266"/>
    </location>
</feature>
<dbReference type="InterPro" id="IPR036218">
    <property type="entry name" value="HIVI-bd_sf"/>
</dbReference>
<feature type="region of interest" description="Disordered" evidence="1">
    <location>
        <begin position="1"/>
        <end position="123"/>
    </location>
</feature>